<dbReference type="OrthoDB" id="10639849at2759"/>
<keyword evidence="3" id="KW-1185">Reference proteome</keyword>
<protein>
    <submittedName>
        <fullName evidence="2">Uncharacterized protein</fullName>
    </submittedName>
</protein>
<feature type="compositionally biased region" description="Basic residues" evidence="1">
    <location>
        <begin position="24"/>
        <end position="33"/>
    </location>
</feature>
<comment type="caution">
    <text evidence="2">The sequence shown here is derived from an EMBL/GenBank/DDBJ whole genome shotgun (WGS) entry which is preliminary data.</text>
</comment>
<evidence type="ECO:0000313" key="2">
    <source>
        <dbReference type="EMBL" id="KAH0958248.1"/>
    </source>
</evidence>
<proteinExistence type="predicted"/>
<name>A0A9P8SD16_9HYPO</name>
<feature type="compositionally biased region" description="Basic and acidic residues" evidence="1">
    <location>
        <begin position="212"/>
        <end position="230"/>
    </location>
</feature>
<gene>
    <name evidence="2" type="ORF">HRG_10549</name>
</gene>
<reference evidence="2" key="1">
    <citation type="submission" date="2021-09" db="EMBL/GenBank/DDBJ databases">
        <title>A high-quality genome of the endoparasitic fungus Hirsutella rhossiliensis with a comparison of Hirsutella genomes reveals transposable elements contributing to genome size variation.</title>
        <authorList>
            <person name="Lin R."/>
            <person name="Jiao Y."/>
            <person name="Sun X."/>
            <person name="Ling J."/>
            <person name="Xie B."/>
            <person name="Cheng X."/>
        </authorList>
    </citation>
    <scope>NUCLEOTIDE SEQUENCE</scope>
    <source>
        <strain evidence="2">HR02</strain>
    </source>
</reference>
<dbReference type="Proteomes" id="UP000824596">
    <property type="component" value="Unassembled WGS sequence"/>
</dbReference>
<evidence type="ECO:0000313" key="3">
    <source>
        <dbReference type="Proteomes" id="UP000824596"/>
    </source>
</evidence>
<organism evidence="2 3">
    <name type="scientific">Hirsutella rhossiliensis</name>
    <dbReference type="NCBI Taxonomy" id="111463"/>
    <lineage>
        <taxon>Eukaryota</taxon>
        <taxon>Fungi</taxon>
        <taxon>Dikarya</taxon>
        <taxon>Ascomycota</taxon>
        <taxon>Pezizomycotina</taxon>
        <taxon>Sordariomycetes</taxon>
        <taxon>Hypocreomycetidae</taxon>
        <taxon>Hypocreales</taxon>
        <taxon>Ophiocordycipitaceae</taxon>
        <taxon>Hirsutella</taxon>
    </lineage>
</organism>
<feature type="compositionally biased region" description="Basic and acidic residues" evidence="1">
    <location>
        <begin position="116"/>
        <end position="126"/>
    </location>
</feature>
<feature type="compositionally biased region" description="Low complexity" evidence="1">
    <location>
        <begin position="186"/>
        <end position="197"/>
    </location>
</feature>
<sequence>MPPDEYRRGDSTRRKNVAKDHLSRKARKTKRLNRAATMKRLATLRKKDHAPAVPSPLGKKNLSIDSVPTPTPPGNDSSAKSPSPTPSPAVPSPPGTPSRETLDWDKWYRSQGPRAENWEEDIRRSISELWNDTEADDNSGRSGDVPTVLQPPVGSQRPSSGPSSSESHHTEYAAAYMASVGGRSASPRLGRQQQRSSSDSRERPSLRRTKTRRPDAMDWESDAPKEPKKE</sequence>
<feature type="compositionally biased region" description="Low complexity" evidence="1">
    <location>
        <begin position="150"/>
        <end position="165"/>
    </location>
</feature>
<feature type="compositionally biased region" description="Pro residues" evidence="1">
    <location>
        <begin position="83"/>
        <end position="96"/>
    </location>
</feature>
<feature type="region of interest" description="Disordered" evidence="1">
    <location>
        <begin position="1"/>
        <end position="230"/>
    </location>
</feature>
<dbReference type="RefSeq" id="XP_044715762.1">
    <property type="nucleotide sequence ID" value="XM_044869020.1"/>
</dbReference>
<feature type="compositionally biased region" description="Basic and acidic residues" evidence="1">
    <location>
        <begin position="1"/>
        <end position="23"/>
    </location>
</feature>
<accession>A0A9P8SD16</accession>
<evidence type="ECO:0000256" key="1">
    <source>
        <dbReference type="SAM" id="MobiDB-lite"/>
    </source>
</evidence>
<dbReference type="EMBL" id="JAIZPD010000016">
    <property type="protein sequence ID" value="KAH0958248.1"/>
    <property type="molecule type" value="Genomic_DNA"/>
</dbReference>
<dbReference type="AlphaFoldDB" id="A0A9P8SD16"/>
<dbReference type="GeneID" id="68359678"/>